<dbReference type="Proteomes" id="UP000662111">
    <property type="component" value="Unassembled WGS sequence"/>
</dbReference>
<feature type="domain" description="APS kinase" evidence="7">
    <location>
        <begin position="210"/>
        <end position="362"/>
    </location>
</feature>
<comment type="function">
    <text evidence="6">Catalyzes the synthesis of activated sulfate.</text>
</comment>
<evidence type="ECO:0000256" key="6">
    <source>
        <dbReference type="RuleBase" id="RU004347"/>
    </source>
</evidence>
<gene>
    <name evidence="8" type="ORF">GCM10011509_19520</name>
</gene>
<dbReference type="InterPro" id="IPR002891">
    <property type="entry name" value="APS"/>
</dbReference>
<evidence type="ECO:0000313" key="8">
    <source>
        <dbReference type="EMBL" id="GGK71159.1"/>
    </source>
</evidence>
<dbReference type="PANTHER" id="PTHR42700:SF1">
    <property type="entry name" value="SULFATE ADENYLYLTRANSFERASE"/>
    <property type="match status" value="1"/>
</dbReference>
<name>A0ABQ2F8I0_9MICO</name>
<comment type="pathway">
    <text evidence="6">Sulfur metabolism; hydrogen sulfide biosynthesis; sulfite from sulfate: step 2/3.</text>
</comment>
<evidence type="ECO:0000256" key="4">
    <source>
        <dbReference type="ARBA" id="ARBA00022741"/>
    </source>
</evidence>
<evidence type="ECO:0000256" key="5">
    <source>
        <dbReference type="ARBA" id="ARBA00022840"/>
    </source>
</evidence>
<reference evidence="9" key="1">
    <citation type="journal article" date="2019" name="Int. J. Syst. Evol. Microbiol.">
        <title>The Global Catalogue of Microorganisms (GCM) 10K type strain sequencing project: providing services to taxonomists for standard genome sequencing and annotation.</title>
        <authorList>
            <consortium name="The Broad Institute Genomics Platform"/>
            <consortium name="The Broad Institute Genome Sequencing Center for Infectious Disease"/>
            <person name="Wu L."/>
            <person name="Ma J."/>
        </authorList>
    </citation>
    <scope>NUCLEOTIDE SEQUENCE [LARGE SCALE GENOMIC DNA]</scope>
    <source>
        <strain evidence="9">CGMCC 1.5362</strain>
    </source>
</reference>
<keyword evidence="5 6" id="KW-0067">ATP-binding</keyword>
<dbReference type="PANTHER" id="PTHR42700">
    <property type="entry name" value="SULFATE ADENYLYLTRANSFERASE"/>
    <property type="match status" value="1"/>
</dbReference>
<accession>A0ABQ2F8I0</accession>
<keyword evidence="4 6" id="KW-0547">Nucleotide-binding</keyword>
<dbReference type="EMBL" id="BMLB01000004">
    <property type="protein sequence ID" value="GGK71159.1"/>
    <property type="molecule type" value="Genomic_DNA"/>
</dbReference>
<evidence type="ECO:0000259" key="7">
    <source>
        <dbReference type="Pfam" id="PF01583"/>
    </source>
</evidence>
<evidence type="ECO:0000256" key="1">
    <source>
        <dbReference type="ARBA" id="ARBA00001823"/>
    </source>
</evidence>
<dbReference type="CDD" id="cd02027">
    <property type="entry name" value="APSK"/>
    <property type="match status" value="1"/>
</dbReference>
<evidence type="ECO:0000256" key="3">
    <source>
        <dbReference type="ARBA" id="ARBA00022679"/>
    </source>
</evidence>
<evidence type="ECO:0000313" key="9">
    <source>
        <dbReference type="Proteomes" id="UP000662111"/>
    </source>
</evidence>
<comment type="caution">
    <text evidence="8">The sequence shown here is derived from an EMBL/GenBank/DDBJ whole genome shotgun (WGS) entry which is preliminary data.</text>
</comment>
<dbReference type="InterPro" id="IPR027417">
    <property type="entry name" value="P-loop_NTPase"/>
</dbReference>
<keyword evidence="3 6" id="KW-0808">Transferase</keyword>
<dbReference type="InterPro" id="IPR050512">
    <property type="entry name" value="Sulf_AdTrans/APS_kinase"/>
</dbReference>
<comment type="similarity">
    <text evidence="6">Belongs to the APS kinase family.</text>
</comment>
<protein>
    <recommendedName>
        <fullName evidence="2 6">Adenylyl-sulfate kinase</fullName>
        <ecNumber evidence="2 6">2.7.1.25</ecNumber>
    </recommendedName>
</protein>
<keyword evidence="6" id="KW-0418">Kinase</keyword>
<keyword evidence="9" id="KW-1185">Reference proteome</keyword>
<comment type="catalytic activity">
    <reaction evidence="1 6">
        <text>adenosine 5'-phosphosulfate + ATP = 3'-phosphoadenylyl sulfate + ADP + H(+)</text>
        <dbReference type="Rhea" id="RHEA:24152"/>
        <dbReference type="ChEBI" id="CHEBI:15378"/>
        <dbReference type="ChEBI" id="CHEBI:30616"/>
        <dbReference type="ChEBI" id="CHEBI:58243"/>
        <dbReference type="ChEBI" id="CHEBI:58339"/>
        <dbReference type="ChEBI" id="CHEBI:456216"/>
        <dbReference type="EC" id="2.7.1.25"/>
    </reaction>
</comment>
<dbReference type="Gene3D" id="3.40.50.300">
    <property type="entry name" value="P-loop containing nucleotide triphosphate hydrolases"/>
    <property type="match status" value="1"/>
</dbReference>
<dbReference type="SUPFAM" id="SSF52540">
    <property type="entry name" value="P-loop containing nucleoside triphosphate hydrolases"/>
    <property type="match status" value="1"/>
</dbReference>
<evidence type="ECO:0000256" key="2">
    <source>
        <dbReference type="ARBA" id="ARBA00012121"/>
    </source>
</evidence>
<dbReference type="NCBIfam" id="NF003013">
    <property type="entry name" value="PRK03846.1"/>
    <property type="match status" value="1"/>
</dbReference>
<organism evidence="8 9">
    <name type="scientific">Ornithinimicrobium pekingense</name>
    <dbReference type="NCBI Taxonomy" id="384677"/>
    <lineage>
        <taxon>Bacteria</taxon>
        <taxon>Bacillati</taxon>
        <taxon>Actinomycetota</taxon>
        <taxon>Actinomycetes</taxon>
        <taxon>Micrococcales</taxon>
        <taxon>Ornithinimicrobiaceae</taxon>
        <taxon>Ornithinimicrobium</taxon>
    </lineage>
</organism>
<dbReference type="NCBIfam" id="TIGR00455">
    <property type="entry name" value="apsK"/>
    <property type="match status" value="1"/>
</dbReference>
<sequence>MPFAALDALERLRLGMGMGMARDPDAAVLPLEADDRAAAAGAGLEVVDPEGVPLARWTADQVDEDGAVGVPEWLGSTAPRPFERLYLSPAEARSRAGQDALGVVVDRLPDAQDLEEVRRRADGLRVVLLVLAGPTHSPYGHGERLVRRSLELADGLLGAQVVAVPLSPAEAAADPDLLEQVETAYLGGRAHRLPERRASPAETGQTGSGGVVLFLTGLSGSGKSTVARAVRAAVLELDGRPVSLLDGDVVRRHLSAGLTFSPEDRDTNIRRIGWVAAEVAHHGGMAVCSPIAPYDATRRDVAEMVRERGGDFVLVHVSTPLEECARRDRKGLYARAMAGEIADFTGVSAPYEEPADADLVLDTTDLTVEKARDRVLDLLRERGHC</sequence>
<dbReference type="EC" id="2.7.1.25" evidence="2 6"/>
<dbReference type="InterPro" id="IPR059117">
    <property type="entry name" value="APS_kinase_dom"/>
</dbReference>
<proteinExistence type="inferred from homology"/>
<dbReference type="Pfam" id="PF01583">
    <property type="entry name" value="APS_kinase"/>
    <property type="match status" value="1"/>
</dbReference>